<sequence>MTLAAGCSSHPLDATPPTISPAKPADSPPPIDRPAGVVLPLGGHPHAAMFDAGTSRLAVLSPARSRRRRPSSP</sequence>
<organism evidence="2">
    <name type="scientific">Mycobacterium xenopi 4042</name>
    <dbReference type="NCBI Taxonomy" id="1299334"/>
    <lineage>
        <taxon>Bacteria</taxon>
        <taxon>Bacillati</taxon>
        <taxon>Actinomycetota</taxon>
        <taxon>Actinomycetes</taxon>
        <taxon>Mycobacteriales</taxon>
        <taxon>Mycobacteriaceae</taxon>
        <taxon>Mycobacterium</taxon>
    </lineage>
</organism>
<gene>
    <name evidence="2" type="ORF">I553_5948</name>
</gene>
<feature type="region of interest" description="Disordered" evidence="1">
    <location>
        <begin position="1"/>
        <end position="44"/>
    </location>
</feature>
<evidence type="ECO:0000313" key="2">
    <source>
        <dbReference type="EMBL" id="EUA42088.1"/>
    </source>
</evidence>
<reference evidence="2" key="1">
    <citation type="submission" date="2014-01" db="EMBL/GenBank/DDBJ databases">
        <authorList>
            <person name="Brown-Elliot B."/>
            <person name="Wallace R."/>
            <person name="Lenaerts A."/>
            <person name="Ordway D."/>
            <person name="DeGroote M.A."/>
            <person name="Parker T."/>
            <person name="Sizemore C."/>
            <person name="Tallon L.J."/>
            <person name="Sadzewicz L.K."/>
            <person name="Sengamalay N."/>
            <person name="Fraser C.M."/>
            <person name="Hine E."/>
            <person name="Shefchek K.A."/>
            <person name="Das S.P."/>
            <person name="Tettelin H."/>
        </authorList>
    </citation>
    <scope>NUCLEOTIDE SEQUENCE [LARGE SCALE GENOMIC DNA]</scope>
    <source>
        <strain evidence="2">4042</strain>
    </source>
</reference>
<accession>X8BFS4</accession>
<protein>
    <submittedName>
        <fullName evidence="2">Putative lipoprotein lppL</fullName>
    </submittedName>
</protein>
<proteinExistence type="predicted"/>
<evidence type="ECO:0000256" key="1">
    <source>
        <dbReference type="SAM" id="MobiDB-lite"/>
    </source>
</evidence>
<comment type="caution">
    <text evidence="2">The sequence shown here is derived from an EMBL/GenBank/DDBJ whole genome shotgun (WGS) entry which is preliminary data.</text>
</comment>
<dbReference type="EMBL" id="JAOB01000042">
    <property type="protein sequence ID" value="EUA42088.1"/>
    <property type="molecule type" value="Genomic_DNA"/>
</dbReference>
<keyword evidence="2" id="KW-0449">Lipoprotein</keyword>
<name>X8BFS4_MYCXE</name>
<dbReference type="AlphaFoldDB" id="X8BFS4"/>